<organism evidence="2 3">
    <name type="scientific">Pengzhenrongella frigida</name>
    <dbReference type="NCBI Taxonomy" id="1259133"/>
    <lineage>
        <taxon>Bacteria</taxon>
        <taxon>Bacillati</taxon>
        <taxon>Actinomycetota</taxon>
        <taxon>Actinomycetes</taxon>
        <taxon>Micrococcales</taxon>
        <taxon>Pengzhenrongella</taxon>
    </lineage>
</organism>
<dbReference type="Pfam" id="PF00814">
    <property type="entry name" value="TsaD"/>
    <property type="match status" value="1"/>
</dbReference>
<sequence>MPVLALDTSAAVSVALIDAEGRTLATRVVHEERRHAEQLAPMIADVLAATGTDRTALTGIVVGTGPAPFTGLRVGLVSARALGLALDIPVHGVCGLDAIAAQAAIDLSLAAGTEVLVVTDARRREVYWARYRVAGAAPQSLRVELVAGPGVASAAQVAADGHADGAIVVGPGASLYPEQLPPVDGAPTDPDPVVLARLALARVALGEDLPTEPLYLRRPDVVAPAPRKHVVTPAARKRALA</sequence>
<proteinExistence type="predicted"/>
<keyword evidence="2" id="KW-0808">Transferase</keyword>
<evidence type="ECO:0000259" key="1">
    <source>
        <dbReference type="Pfam" id="PF00814"/>
    </source>
</evidence>
<protein>
    <submittedName>
        <fullName evidence="2">tRNA (Adenosine(37)-N6)-threonylcarbamoyltransferase complex dimerization subunit type 1 TsaB</fullName>
    </submittedName>
</protein>
<feature type="domain" description="Gcp-like" evidence="1">
    <location>
        <begin position="32"/>
        <end position="137"/>
    </location>
</feature>
<dbReference type="InterPro" id="IPR022496">
    <property type="entry name" value="T6A_TsaB"/>
</dbReference>
<dbReference type="GO" id="GO:0005829">
    <property type="term" value="C:cytosol"/>
    <property type="evidence" value="ECO:0007669"/>
    <property type="project" value="TreeGrafter"/>
</dbReference>
<dbReference type="PANTHER" id="PTHR11735:SF11">
    <property type="entry name" value="TRNA THREONYLCARBAMOYLADENOSINE BIOSYNTHESIS PROTEIN TSAB"/>
    <property type="match status" value="1"/>
</dbReference>
<evidence type="ECO:0000313" key="2">
    <source>
        <dbReference type="EMBL" id="RYV52171.1"/>
    </source>
</evidence>
<evidence type="ECO:0000313" key="3">
    <source>
        <dbReference type="Proteomes" id="UP000293764"/>
    </source>
</evidence>
<dbReference type="EMBL" id="SDWW01000007">
    <property type="protein sequence ID" value="RYV52171.1"/>
    <property type="molecule type" value="Genomic_DNA"/>
</dbReference>
<dbReference type="Gene3D" id="3.30.420.40">
    <property type="match status" value="2"/>
</dbReference>
<dbReference type="PANTHER" id="PTHR11735">
    <property type="entry name" value="TRNA N6-ADENOSINE THREONYLCARBAMOYLTRANSFERASE"/>
    <property type="match status" value="1"/>
</dbReference>
<dbReference type="GO" id="GO:0016740">
    <property type="term" value="F:transferase activity"/>
    <property type="evidence" value="ECO:0007669"/>
    <property type="project" value="UniProtKB-KW"/>
</dbReference>
<dbReference type="Proteomes" id="UP000293764">
    <property type="component" value="Unassembled WGS sequence"/>
</dbReference>
<dbReference type="CDD" id="cd24032">
    <property type="entry name" value="ASKHA_NBD_TsaB"/>
    <property type="match status" value="1"/>
</dbReference>
<dbReference type="NCBIfam" id="TIGR03725">
    <property type="entry name" value="T6A_YeaZ"/>
    <property type="match status" value="1"/>
</dbReference>
<dbReference type="AlphaFoldDB" id="A0A4Q5N706"/>
<gene>
    <name evidence="2" type="primary">tsaB</name>
    <name evidence="2" type="ORF">EUA98_04150</name>
</gene>
<dbReference type="SUPFAM" id="SSF53067">
    <property type="entry name" value="Actin-like ATPase domain"/>
    <property type="match status" value="2"/>
</dbReference>
<accession>A0A4Q5N706</accession>
<reference evidence="2 3" key="1">
    <citation type="submission" date="2019-01" db="EMBL/GenBank/DDBJ databases">
        <title>Novel species of Cellulomonas.</title>
        <authorList>
            <person name="Liu Q."/>
            <person name="Xin Y.-H."/>
        </authorList>
    </citation>
    <scope>NUCLEOTIDE SEQUENCE [LARGE SCALE GENOMIC DNA]</scope>
    <source>
        <strain evidence="2 3">HLT2-17</strain>
    </source>
</reference>
<name>A0A4Q5N706_9MICO</name>
<dbReference type="InterPro" id="IPR000905">
    <property type="entry name" value="Gcp-like_dom"/>
</dbReference>
<dbReference type="GO" id="GO:0002949">
    <property type="term" value="P:tRNA threonylcarbamoyladenosine modification"/>
    <property type="evidence" value="ECO:0007669"/>
    <property type="project" value="InterPro"/>
</dbReference>
<dbReference type="InterPro" id="IPR043129">
    <property type="entry name" value="ATPase_NBD"/>
</dbReference>
<keyword evidence="3" id="KW-1185">Reference proteome</keyword>
<dbReference type="OrthoDB" id="9809995at2"/>
<comment type="caution">
    <text evidence="2">The sequence shown here is derived from an EMBL/GenBank/DDBJ whole genome shotgun (WGS) entry which is preliminary data.</text>
</comment>
<dbReference type="RefSeq" id="WP_130101411.1">
    <property type="nucleotide sequence ID" value="NZ_SDWW01000007.1"/>
</dbReference>